<dbReference type="SFLD" id="SFLDG01123">
    <property type="entry name" value="methyltransferase_(Class_B)"/>
    <property type="match status" value="1"/>
</dbReference>
<dbReference type="SFLD" id="SFLDG01082">
    <property type="entry name" value="B12-binding_domain_containing"/>
    <property type="match status" value="1"/>
</dbReference>
<dbReference type="GO" id="GO:0005829">
    <property type="term" value="C:cytosol"/>
    <property type="evidence" value="ECO:0007669"/>
    <property type="project" value="TreeGrafter"/>
</dbReference>
<dbReference type="InterPro" id="IPR034466">
    <property type="entry name" value="Methyltransferase_Class_B"/>
</dbReference>
<keyword evidence="2" id="KW-0949">S-adenosyl-L-methionine</keyword>
<dbReference type="GO" id="GO:0031419">
    <property type="term" value="F:cobalamin binding"/>
    <property type="evidence" value="ECO:0007669"/>
    <property type="project" value="InterPro"/>
</dbReference>
<dbReference type="PANTHER" id="PTHR43409">
    <property type="entry name" value="ANAEROBIC MAGNESIUM-PROTOPORPHYRIN IX MONOMETHYL ESTER CYCLASE-RELATED"/>
    <property type="match status" value="1"/>
</dbReference>
<dbReference type="Pfam" id="PF02310">
    <property type="entry name" value="B12-binding"/>
    <property type="match status" value="1"/>
</dbReference>
<dbReference type="InterPro" id="IPR007197">
    <property type="entry name" value="rSAM"/>
</dbReference>
<dbReference type="CDD" id="cd01335">
    <property type="entry name" value="Radical_SAM"/>
    <property type="match status" value="1"/>
</dbReference>
<evidence type="ECO:0000259" key="7">
    <source>
        <dbReference type="PROSITE" id="PS51918"/>
    </source>
</evidence>
<name>A5G7J4_GEOUR</name>
<dbReference type="PROSITE" id="PS51332">
    <property type="entry name" value="B12_BINDING"/>
    <property type="match status" value="1"/>
</dbReference>
<dbReference type="Gene3D" id="3.80.30.20">
    <property type="entry name" value="tm_1862 like domain"/>
    <property type="match status" value="1"/>
</dbReference>
<dbReference type="HOGENOM" id="CLU_021572_4_5_7"/>
<evidence type="ECO:0000256" key="4">
    <source>
        <dbReference type="ARBA" id="ARBA00023004"/>
    </source>
</evidence>
<reference evidence="8 9" key="1">
    <citation type="submission" date="2007-05" db="EMBL/GenBank/DDBJ databases">
        <title>Complete sequence of Geobacter uraniireducens Rf4.</title>
        <authorList>
            <consortium name="US DOE Joint Genome Institute"/>
            <person name="Copeland A."/>
            <person name="Lucas S."/>
            <person name="Lapidus A."/>
            <person name="Barry K."/>
            <person name="Detter J.C."/>
            <person name="Glavina del Rio T."/>
            <person name="Hammon N."/>
            <person name="Israni S."/>
            <person name="Dalin E."/>
            <person name="Tice H."/>
            <person name="Pitluck S."/>
            <person name="Chertkov O."/>
            <person name="Brettin T."/>
            <person name="Bruce D."/>
            <person name="Han C."/>
            <person name="Schmutz J."/>
            <person name="Larimer F."/>
            <person name="Land M."/>
            <person name="Hauser L."/>
            <person name="Kyrpides N."/>
            <person name="Mikhailova N."/>
            <person name="Shelobolina E."/>
            <person name="Aklujkar M."/>
            <person name="Lovley D."/>
            <person name="Richardson P."/>
        </authorList>
    </citation>
    <scope>NUCLEOTIDE SEQUENCE [LARGE SCALE GENOMIC DNA]</scope>
    <source>
        <strain evidence="8 9">Rf4</strain>
    </source>
</reference>
<dbReference type="Proteomes" id="UP000006695">
    <property type="component" value="Chromosome"/>
</dbReference>
<dbReference type="STRING" id="351605.Gura_3608"/>
<evidence type="ECO:0000256" key="1">
    <source>
        <dbReference type="ARBA" id="ARBA00001966"/>
    </source>
</evidence>
<dbReference type="SUPFAM" id="SSF102114">
    <property type="entry name" value="Radical SAM enzymes"/>
    <property type="match status" value="1"/>
</dbReference>
<keyword evidence="9" id="KW-1185">Reference proteome</keyword>
<dbReference type="GO" id="GO:0046872">
    <property type="term" value="F:metal ion binding"/>
    <property type="evidence" value="ECO:0007669"/>
    <property type="project" value="UniProtKB-KW"/>
</dbReference>
<feature type="domain" description="Radical SAM core" evidence="7">
    <location>
        <begin position="180"/>
        <end position="399"/>
    </location>
</feature>
<dbReference type="InterPro" id="IPR051198">
    <property type="entry name" value="BchE-like"/>
</dbReference>
<dbReference type="PANTHER" id="PTHR43409:SF16">
    <property type="entry name" value="SLR0320 PROTEIN"/>
    <property type="match status" value="1"/>
</dbReference>
<dbReference type="AlphaFoldDB" id="A5G7J4"/>
<dbReference type="KEGG" id="gur:Gura_3608"/>
<dbReference type="InterPro" id="IPR023969">
    <property type="entry name" value="CHP04072_B12-bd/rSAM"/>
</dbReference>
<keyword evidence="3" id="KW-0479">Metal-binding</keyword>
<dbReference type="SMART" id="SM00729">
    <property type="entry name" value="Elp3"/>
    <property type="match status" value="1"/>
</dbReference>
<evidence type="ECO:0000313" key="8">
    <source>
        <dbReference type="EMBL" id="ABQ27762.1"/>
    </source>
</evidence>
<dbReference type="PROSITE" id="PS51918">
    <property type="entry name" value="RADICAL_SAM"/>
    <property type="match status" value="1"/>
</dbReference>
<dbReference type="NCBIfam" id="TIGR04072">
    <property type="entry name" value="rSAM_ladder_B12"/>
    <property type="match status" value="1"/>
</dbReference>
<dbReference type="InterPro" id="IPR023404">
    <property type="entry name" value="rSAM_horseshoe"/>
</dbReference>
<dbReference type="RefSeq" id="WP_011940417.1">
    <property type="nucleotide sequence ID" value="NC_009483.1"/>
</dbReference>
<dbReference type="Pfam" id="PF04055">
    <property type="entry name" value="Radical_SAM"/>
    <property type="match status" value="1"/>
</dbReference>
<keyword evidence="5" id="KW-0411">Iron-sulfur</keyword>
<dbReference type="GO" id="GO:0003824">
    <property type="term" value="F:catalytic activity"/>
    <property type="evidence" value="ECO:0007669"/>
    <property type="project" value="InterPro"/>
</dbReference>
<dbReference type="Gene3D" id="3.40.50.280">
    <property type="entry name" value="Cobalamin-binding domain"/>
    <property type="match status" value="1"/>
</dbReference>
<dbReference type="InterPro" id="IPR058240">
    <property type="entry name" value="rSAM_sf"/>
</dbReference>
<dbReference type="InterPro" id="IPR006158">
    <property type="entry name" value="Cobalamin-bd"/>
</dbReference>
<organism evidence="8 9">
    <name type="scientific">Geotalea uraniireducens (strain Rf4)</name>
    <name type="common">Geobacter uraniireducens</name>
    <dbReference type="NCBI Taxonomy" id="351605"/>
    <lineage>
        <taxon>Bacteria</taxon>
        <taxon>Pseudomonadati</taxon>
        <taxon>Thermodesulfobacteriota</taxon>
        <taxon>Desulfuromonadia</taxon>
        <taxon>Geobacterales</taxon>
        <taxon>Geobacteraceae</taxon>
        <taxon>Geotalea</taxon>
    </lineage>
</organism>
<dbReference type="OrthoDB" id="9762608at2"/>
<dbReference type="GO" id="GO:0051539">
    <property type="term" value="F:4 iron, 4 sulfur cluster binding"/>
    <property type="evidence" value="ECO:0007669"/>
    <property type="project" value="UniProtKB-KW"/>
</dbReference>
<proteinExistence type="predicted"/>
<evidence type="ECO:0000256" key="3">
    <source>
        <dbReference type="ARBA" id="ARBA00022723"/>
    </source>
</evidence>
<comment type="cofactor">
    <cofactor evidence="1">
        <name>[4Fe-4S] cluster</name>
        <dbReference type="ChEBI" id="CHEBI:49883"/>
    </cofactor>
</comment>
<gene>
    <name evidence="8" type="ordered locus">Gura_3608</name>
</gene>
<evidence type="ECO:0000256" key="5">
    <source>
        <dbReference type="ARBA" id="ARBA00023014"/>
    </source>
</evidence>
<evidence type="ECO:0000259" key="6">
    <source>
        <dbReference type="PROSITE" id="PS51332"/>
    </source>
</evidence>
<dbReference type="SFLD" id="SFLDS00029">
    <property type="entry name" value="Radical_SAM"/>
    <property type="match status" value="1"/>
</dbReference>
<accession>A5G7J4</accession>
<protein>
    <submittedName>
        <fullName evidence="8">Radical SAM domain protein</fullName>
    </submittedName>
</protein>
<feature type="domain" description="B12-binding" evidence="6">
    <location>
        <begin position="1"/>
        <end position="144"/>
    </location>
</feature>
<keyword evidence="4" id="KW-0408">Iron</keyword>
<evidence type="ECO:0000256" key="2">
    <source>
        <dbReference type="ARBA" id="ARBA00022691"/>
    </source>
</evidence>
<sequence length="459" mass="49909">MDILLISANREKSPYPVFPLGLSYLAGPLAARGHRLRVLDLCFADDPDAAVSEALLDFMPAAVVISIRNIDNVTFPGSRSYLPGVRKVVDLCRGKAPVILGGSGFSLMPVELLAYLDGDYGVVGEGEEVLPELVASLADGASPRSLPGVLVKGEAGCLPARLVQNIGPAERSHFTVDRYHREGGMANLQTKRGCPFTCIYCTYPILEGNSIRLRPIGEIVAEIRSLVDGFGVSYIYFVDDIFNYPPEFAEELCRAIIAEQLPINWTAFINPAFVTPSLLNAMIAAGCDAVEFGSESGSAQMLRNLGKSFGVEDVRSASRLCREQGADFAHYILFGGPGESEATIDESFSLMDELEPTAVIAMTGIRIFPGTPLHDAALADGVITSRTSLLEPVFYISPPIRETLCRMVTERALARKNWVAPGLEINMSDAMLEALRHFPVRGPLWKLMKRLGRSRVKPM</sequence>
<dbReference type="InterPro" id="IPR006638">
    <property type="entry name" value="Elp3/MiaA/NifB-like_rSAM"/>
</dbReference>
<evidence type="ECO:0000313" key="9">
    <source>
        <dbReference type="Proteomes" id="UP000006695"/>
    </source>
</evidence>
<dbReference type="EMBL" id="CP000698">
    <property type="protein sequence ID" value="ABQ27762.1"/>
    <property type="molecule type" value="Genomic_DNA"/>
</dbReference>